<dbReference type="PANTHER" id="PTHR10887">
    <property type="entry name" value="DNA2/NAM7 HELICASE FAMILY"/>
    <property type="match status" value="1"/>
</dbReference>
<dbReference type="EMBL" id="VEPZ02001149">
    <property type="protein sequence ID" value="KAE8691250.1"/>
    <property type="molecule type" value="Genomic_DNA"/>
</dbReference>
<name>A0A6A2ZI41_HIBSY</name>
<dbReference type="PANTHER" id="PTHR10887:SF522">
    <property type="entry name" value="P-LOOP CONTAINING NUCLEOSIDE TRIPHOSPHATE HYDROLASES SUPERFAMILY PROTEIN"/>
    <property type="match status" value="1"/>
</dbReference>
<evidence type="ECO:0000259" key="5">
    <source>
        <dbReference type="Pfam" id="PF13086"/>
    </source>
</evidence>
<organism evidence="7 8">
    <name type="scientific">Hibiscus syriacus</name>
    <name type="common">Rose of Sharon</name>
    <dbReference type="NCBI Taxonomy" id="106335"/>
    <lineage>
        <taxon>Eukaryota</taxon>
        <taxon>Viridiplantae</taxon>
        <taxon>Streptophyta</taxon>
        <taxon>Embryophyta</taxon>
        <taxon>Tracheophyta</taxon>
        <taxon>Spermatophyta</taxon>
        <taxon>Magnoliopsida</taxon>
        <taxon>eudicotyledons</taxon>
        <taxon>Gunneridae</taxon>
        <taxon>Pentapetalae</taxon>
        <taxon>rosids</taxon>
        <taxon>malvids</taxon>
        <taxon>Malvales</taxon>
        <taxon>Malvaceae</taxon>
        <taxon>Malvoideae</taxon>
        <taxon>Hibiscus</taxon>
    </lineage>
</organism>
<dbReference type="Gene3D" id="3.40.50.300">
    <property type="entry name" value="P-loop containing nucleotide triphosphate hydrolases"/>
    <property type="match status" value="2"/>
</dbReference>
<dbReference type="GO" id="GO:0005524">
    <property type="term" value="F:ATP binding"/>
    <property type="evidence" value="ECO:0007669"/>
    <property type="project" value="UniProtKB-KW"/>
</dbReference>
<dbReference type="InterPro" id="IPR045055">
    <property type="entry name" value="DNA2/NAM7-like"/>
</dbReference>
<dbReference type="InterPro" id="IPR047187">
    <property type="entry name" value="SF1_C_Upf1"/>
</dbReference>
<dbReference type="GO" id="GO:0005694">
    <property type="term" value="C:chromosome"/>
    <property type="evidence" value="ECO:0007669"/>
    <property type="project" value="UniProtKB-ARBA"/>
</dbReference>
<gene>
    <name evidence="7" type="ORF">F3Y22_tig00110890pilonHSYRG00192</name>
</gene>
<protein>
    <submittedName>
        <fullName evidence="7">Uncharacterized protein</fullName>
    </submittedName>
</protein>
<dbReference type="InterPro" id="IPR041677">
    <property type="entry name" value="DNA2/NAM7_AAA_11"/>
</dbReference>
<dbReference type="Proteomes" id="UP000436088">
    <property type="component" value="Unassembled WGS sequence"/>
</dbReference>
<keyword evidence="3" id="KW-0347">Helicase</keyword>
<feature type="domain" description="DNA2/NAM7 helicase helicase" evidence="5">
    <location>
        <begin position="226"/>
        <end position="299"/>
    </location>
</feature>
<evidence type="ECO:0000259" key="6">
    <source>
        <dbReference type="Pfam" id="PF13087"/>
    </source>
</evidence>
<dbReference type="Pfam" id="PF13086">
    <property type="entry name" value="AAA_11"/>
    <property type="match status" value="1"/>
</dbReference>
<keyword evidence="1" id="KW-0547">Nucleotide-binding</keyword>
<dbReference type="FunFam" id="3.40.50.300:FF:000326">
    <property type="entry name" value="P-loop containing nucleoside triphosphate hydrolase"/>
    <property type="match status" value="1"/>
</dbReference>
<dbReference type="InterPro" id="IPR027417">
    <property type="entry name" value="P-loop_NTPase"/>
</dbReference>
<evidence type="ECO:0000313" key="8">
    <source>
        <dbReference type="Proteomes" id="UP000436088"/>
    </source>
</evidence>
<reference evidence="7" key="1">
    <citation type="submission" date="2019-09" db="EMBL/GenBank/DDBJ databases">
        <title>Draft genome information of white flower Hibiscus syriacus.</title>
        <authorList>
            <person name="Kim Y.-M."/>
        </authorList>
    </citation>
    <scope>NUCLEOTIDE SEQUENCE [LARGE SCALE GENOMIC DNA]</scope>
    <source>
        <strain evidence="7">YM2019G1</strain>
    </source>
</reference>
<accession>A0A6A2ZI41</accession>
<dbReference type="GO" id="GO:0004386">
    <property type="term" value="F:helicase activity"/>
    <property type="evidence" value="ECO:0007669"/>
    <property type="project" value="UniProtKB-KW"/>
</dbReference>
<feature type="domain" description="DNA2/NAM7 helicase-like C-terminal" evidence="6">
    <location>
        <begin position="306"/>
        <end position="502"/>
    </location>
</feature>
<evidence type="ECO:0000313" key="7">
    <source>
        <dbReference type="EMBL" id="KAE8691250.1"/>
    </source>
</evidence>
<keyword evidence="2" id="KW-0378">Hydrolase</keyword>
<evidence type="ECO:0000256" key="4">
    <source>
        <dbReference type="ARBA" id="ARBA00022840"/>
    </source>
</evidence>
<proteinExistence type="predicted"/>
<dbReference type="Pfam" id="PF13087">
    <property type="entry name" value="AAA_12"/>
    <property type="match status" value="1"/>
</dbReference>
<evidence type="ECO:0000256" key="1">
    <source>
        <dbReference type="ARBA" id="ARBA00022741"/>
    </source>
</evidence>
<dbReference type="SUPFAM" id="SSF52540">
    <property type="entry name" value="P-loop containing nucleoside triphosphate hydrolases"/>
    <property type="match status" value="1"/>
</dbReference>
<evidence type="ECO:0000256" key="2">
    <source>
        <dbReference type="ARBA" id="ARBA00022801"/>
    </source>
</evidence>
<dbReference type="AlphaFoldDB" id="A0A6A2ZI41"/>
<keyword evidence="4" id="KW-0067">ATP-binding</keyword>
<keyword evidence="8" id="KW-1185">Reference proteome</keyword>
<evidence type="ECO:0000256" key="3">
    <source>
        <dbReference type="ARBA" id="ARBA00022806"/>
    </source>
</evidence>
<dbReference type="GO" id="GO:0016787">
    <property type="term" value="F:hydrolase activity"/>
    <property type="evidence" value="ECO:0007669"/>
    <property type="project" value="UniProtKB-KW"/>
</dbReference>
<dbReference type="InterPro" id="IPR041679">
    <property type="entry name" value="DNA2/NAM7-like_C"/>
</dbReference>
<dbReference type="CDD" id="cd18808">
    <property type="entry name" value="SF1_C_Upf1"/>
    <property type="match status" value="1"/>
</dbReference>
<sequence length="677" mass="76640">MKLNKAILIIVRKIPGTFTSTAEYLSSFIVPLVVETHADLLSAMTRLSRAPSYQLSSIERDISYRAPIHFSYKIVLRNSNRTDLVTYRPQGGDLAALTDYEEDCAVCLLENNSESGTIPSFESYGLSDYQEAAIASCIKTWRCRHQNSVKLIWGPPGTGKTKTVGLLLLALLGDEGLRGTLYDTGKECEFVGRFAELRAAIKTCLPMLKSLGHSFRVPELMQRFMIKNLCLDNACILFCSASGSYKLNTEQTRPLDLLVIDEAAQRKECESTIPFQLPGLRHAVLVVDERQLPAMIRSKISGEAGYGRSRFERLVLLGQKKHLFNVQYRMHPSISSFPNMEFYDGLVLDATIVKHRRHEKRFLHGNMYGAYSFINLAYGKEQFGHLHSKKNMVEVAVVCNIVASLFKEFQNASSSISSNKLYPLNYLQTSVGLEKNYGGYSDRGFIVTIRSVDGFQVGEEDVIIISTVRFYINGSIGFLSNPQRENVALTRARHCLWILGNEETLVKSDSVWTKLVTDAKRRGCFFNADKDEHLGEAVVTALTDLEQFDTLLTRDSPLFKHARWRVCFGDDFNKSMGYIKNKEIHKQMIKVLENLASGWRDENMKKKKKMKIDENCFGLMEVYPVSGVMNLVWSVEVEMVKGNTVWIQVLKVWDIVDSSDIAMAAHKLRILFEEYTG</sequence>
<comment type="caution">
    <text evidence="7">The sequence shown here is derived from an EMBL/GenBank/DDBJ whole genome shotgun (WGS) entry which is preliminary data.</text>
</comment>